<evidence type="ECO:0000313" key="1">
    <source>
        <dbReference type="EMBL" id="ODP26046.1"/>
    </source>
</evidence>
<comment type="caution">
    <text evidence="1">The sequence shown here is derived from an EMBL/GenBank/DDBJ whole genome shotgun (WGS) entry which is preliminary data.</text>
</comment>
<sequence length="111" mass="12807">MQLFAGKKDENDLLYHYTDLEGAEAISNSGVIRANRGKVYLTDEKVNIIDANAILFASERPEFMITHRIEVKLKNDYYHLLDVETQSNELIFRGSIRNGKHADFNVKENDF</sequence>
<dbReference type="STRING" id="1886670.PTI45_04607"/>
<keyword evidence="2" id="KW-1185">Reference proteome</keyword>
<dbReference type="EMBL" id="MDER01000098">
    <property type="protein sequence ID" value="ODP26046.1"/>
    <property type="molecule type" value="Genomic_DNA"/>
</dbReference>
<gene>
    <name evidence="1" type="ORF">PTI45_04607</name>
</gene>
<protein>
    <submittedName>
        <fullName evidence="1">Uncharacterized protein</fullName>
    </submittedName>
</protein>
<evidence type="ECO:0000313" key="2">
    <source>
        <dbReference type="Proteomes" id="UP000094578"/>
    </source>
</evidence>
<dbReference type="Proteomes" id="UP000094578">
    <property type="component" value="Unassembled WGS sequence"/>
</dbReference>
<name>A0A1E3KX42_9BACL</name>
<dbReference type="RefSeq" id="WP_069329914.1">
    <property type="nucleotide sequence ID" value="NZ_MDER01000098.1"/>
</dbReference>
<accession>A0A1E3KX42</accession>
<proteinExistence type="predicted"/>
<dbReference type="AlphaFoldDB" id="A0A1E3KX42"/>
<reference evidence="1 2" key="1">
    <citation type="submission" date="2016-08" db="EMBL/GenBank/DDBJ databases">
        <title>Genome sequencing of Paenibacillus sp. TI45-13ar, isolated from Korean traditional nuruk.</title>
        <authorList>
            <person name="Kim S.-J."/>
        </authorList>
    </citation>
    <scope>NUCLEOTIDE SEQUENCE [LARGE SCALE GENOMIC DNA]</scope>
    <source>
        <strain evidence="1 2">TI45-13ar</strain>
    </source>
</reference>
<organism evidence="1 2">
    <name type="scientific">Paenibacillus nuruki</name>
    <dbReference type="NCBI Taxonomy" id="1886670"/>
    <lineage>
        <taxon>Bacteria</taxon>
        <taxon>Bacillati</taxon>
        <taxon>Bacillota</taxon>
        <taxon>Bacilli</taxon>
        <taxon>Bacillales</taxon>
        <taxon>Paenibacillaceae</taxon>
        <taxon>Paenibacillus</taxon>
    </lineage>
</organism>